<dbReference type="AlphaFoldDB" id="A0A437MZ67"/>
<keyword evidence="2" id="KW-0732">Signal</keyword>
<dbReference type="GO" id="GO:2001070">
    <property type="term" value="F:starch binding"/>
    <property type="evidence" value="ECO:0007669"/>
    <property type="project" value="InterPro"/>
</dbReference>
<sequence length="475" mass="54034">MRLIRYYILTLLLLACGMPSFAQKASNNLVLTDDKLILLLDLRSSQNSIDSILKRAGIPPGKGDDVLNNDFKALLKDGWQLRERHGNVVQFNKSIESDVAPSKPYLLTVNLIKTSGRPGYPAEVVFGRNKFSRLTVRELPSGLTRFFMPGNLAAKKVQLSGSFNKWTTSQGLMLKTDSGWIKDIKLSPGIYAYKYIINGRWTHDIFNQQSEDDGYHGYNSIYFRYNYTFKLPGYLNAKSVAVTGNFNNWEADDIPLRKTKTGWQVTLYLHEGSYKYHFVVDGKSLADPANSSKVKEDNGTSNSVINLGETVAFKLKGYQNAKKVCVAGNFNNWKPDNLYLKKLNNEWLMSLVLKPGNYQYKFIVDGNWMTDPANTCYAVEGGITNSFMAVDPTYTFRLKGYAKASSVRVAGSFNNWDPDQYTMCRNKDEWYISMKLSPGKHRYKFIVDGKWILDPANKLWEENEHNTGNSVLWLE</sequence>
<dbReference type="SUPFAM" id="SSF81296">
    <property type="entry name" value="E set domains"/>
    <property type="match status" value="4"/>
</dbReference>
<gene>
    <name evidence="4" type="ORF">EOD41_03145</name>
</gene>
<comment type="similarity">
    <text evidence="1">Belongs to the 5'-AMP-activated protein kinase beta subunit family.</text>
</comment>
<feature type="signal peptide" evidence="2">
    <location>
        <begin position="1"/>
        <end position="22"/>
    </location>
</feature>
<dbReference type="PANTHER" id="PTHR10343">
    <property type="entry name" value="5'-AMP-ACTIVATED PROTEIN KINASE , BETA SUBUNIT"/>
    <property type="match status" value="1"/>
</dbReference>
<evidence type="ECO:0000313" key="4">
    <source>
        <dbReference type="EMBL" id="RVU02947.1"/>
    </source>
</evidence>
<evidence type="ECO:0000256" key="2">
    <source>
        <dbReference type="SAM" id="SignalP"/>
    </source>
</evidence>
<dbReference type="Gene3D" id="2.60.40.10">
    <property type="entry name" value="Immunoglobulins"/>
    <property type="match status" value="4"/>
</dbReference>
<dbReference type="RefSeq" id="WP_127703312.1">
    <property type="nucleotide sequence ID" value="NZ_SACK01000001.1"/>
</dbReference>
<dbReference type="EMBL" id="SACK01000001">
    <property type="protein sequence ID" value="RVU02947.1"/>
    <property type="molecule type" value="Genomic_DNA"/>
</dbReference>
<feature type="domain" description="CBM20" evidence="3">
    <location>
        <begin position="308"/>
        <end position="388"/>
    </location>
</feature>
<dbReference type="Proteomes" id="UP000282759">
    <property type="component" value="Unassembled WGS sequence"/>
</dbReference>
<feature type="domain" description="CBM20" evidence="3">
    <location>
        <begin position="393"/>
        <end position="474"/>
    </location>
</feature>
<dbReference type="InterPro" id="IPR032640">
    <property type="entry name" value="AMPK1_CBM"/>
</dbReference>
<organism evidence="4 5">
    <name type="scientific">Mucilaginibacter limnophilus</name>
    <dbReference type="NCBI Taxonomy" id="1932778"/>
    <lineage>
        <taxon>Bacteria</taxon>
        <taxon>Pseudomonadati</taxon>
        <taxon>Bacteroidota</taxon>
        <taxon>Sphingobacteriia</taxon>
        <taxon>Sphingobacteriales</taxon>
        <taxon>Sphingobacteriaceae</taxon>
        <taxon>Mucilaginibacter</taxon>
    </lineage>
</organism>
<evidence type="ECO:0000259" key="3">
    <source>
        <dbReference type="SMART" id="SM01065"/>
    </source>
</evidence>
<feature type="chain" id="PRO_5019470943" description="CBM20 domain-containing protein" evidence="2">
    <location>
        <begin position="23"/>
        <end position="475"/>
    </location>
</feature>
<dbReference type="InterPro" id="IPR050827">
    <property type="entry name" value="CRP1_MDG1_kinase"/>
</dbReference>
<proteinExistence type="inferred from homology"/>
<dbReference type="InterPro" id="IPR013783">
    <property type="entry name" value="Ig-like_fold"/>
</dbReference>
<reference evidence="4 5" key="1">
    <citation type="submission" date="2019-01" db="EMBL/GenBank/DDBJ databases">
        <authorList>
            <person name="Chen W.-M."/>
        </authorList>
    </citation>
    <scope>NUCLEOTIDE SEQUENCE [LARGE SCALE GENOMIC DNA]</scope>
    <source>
        <strain evidence="4 5">YBJ-36</strain>
    </source>
</reference>
<dbReference type="PANTHER" id="PTHR10343:SF84">
    <property type="entry name" value="5'-AMP-ACTIVATED PROTEIN KINASE SUBUNIT BETA-1"/>
    <property type="match status" value="1"/>
</dbReference>
<protein>
    <recommendedName>
        <fullName evidence="3">CBM20 domain-containing protein</fullName>
    </recommendedName>
</protein>
<name>A0A437MZ67_9SPHI</name>
<feature type="domain" description="CBM20" evidence="3">
    <location>
        <begin position="224"/>
        <end position="304"/>
    </location>
</feature>
<comment type="caution">
    <text evidence="4">The sequence shown here is derived from an EMBL/GenBank/DDBJ whole genome shotgun (WGS) entry which is preliminary data.</text>
</comment>
<dbReference type="InterPro" id="IPR002044">
    <property type="entry name" value="CBM20"/>
</dbReference>
<evidence type="ECO:0000313" key="5">
    <source>
        <dbReference type="Proteomes" id="UP000282759"/>
    </source>
</evidence>
<dbReference type="CDD" id="cd02859">
    <property type="entry name" value="E_set_AMPKbeta_like_N"/>
    <property type="match status" value="2"/>
</dbReference>
<keyword evidence="5" id="KW-1185">Reference proteome</keyword>
<evidence type="ECO:0000256" key="1">
    <source>
        <dbReference type="ARBA" id="ARBA00010926"/>
    </source>
</evidence>
<dbReference type="PROSITE" id="PS51257">
    <property type="entry name" value="PROKAR_LIPOPROTEIN"/>
    <property type="match status" value="1"/>
</dbReference>
<dbReference type="OrthoDB" id="5451596at2"/>
<accession>A0A437MZ67</accession>
<dbReference type="Pfam" id="PF16561">
    <property type="entry name" value="AMPK1_CBM"/>
    <property type="match status" value="4"/>
</dbReference>
<dbReference type="SMART" id="SM01065">
    <property type="entry name" value="CBM_2"/>
    <property type="match status" value="3"/>
</dbReference>
<dbReference type="InterPro" id="IPR014756">
    <property type="entry name" value="Ig_E-set"/>
</dbReference>